<dbReference type="PANTHER" id="PTHR21393">
    <property type="entry name" value="MITOCHONDRIAL 28S RIBOSOMAL PROTEIN S27"/>
    <property type="match status" value="1"/>
</dbReference>
<dbReference type="PhylomeDB" id="E9GES7"/>
<sequence length="465" mass="54757">MAGKGLLLKCNLLGYRFQNLQRICLRTFLSDAYQCDAEWKGRLNNPLLEKLKNENFYGELMKKFQKESKASAIDVDLFSTFVLNELHLDDLEAITQKFRRCPNTIHALPSTGHSVIRTYLEFKHTDSLLRMVDDRLNYGLFLDYYLSNLLMDSFLKQGNFRDAAKVAIQLMLQEEFDHPITSHLALYSCYCYLNNPQPDPWDPQPKPKPVEPVEDVKVRVDYIREPFFDDHFDLTQPRHLIGKTLVGFGKHFLRQSPDSVAYTSILLGWTLFEKHDKIIQTLDTILGSSSKPQLFKKELELCKKTVQESTNLPEFFLDNFNNRVNQLETGGLVVPGNVNDILKQRIKDAVSKHENEDIQRQKEQYQLWEQQREQEIERQTQAIEHRKRLAILEAKKKELQEKEEQLYFFDNLDEWELRHEEKILQKEMLIKQQEGRGKKISSKLLRQAEEDAYFPPEITPNMRQK</sequence>
<dbReference type="OMA" id="KFLRNPY"/>
<gene>
    <name evidence="3" type="ORF">DAPPUDRAFT_302783</name>
</gene>
<evidence type="ECO:0008006" key="5">
    <source>
        <dbReference type="Google" id="ProtNLM"/>
    </source>
</evidence>
<dbReference type="OrthoDB" id="19830at2759"/>
<dbReference type="FunCoup" id="E9GES7">
    <property type="interactions" value="489"/>
</dbReference>
<dbReference type="GO" id="GO:0005739">
    <property type="term" value="C:mitochondrion"/>
    <property type="evidence" value="ECO:0000318"/>
    <property type="project" value="GO_Central"/>
</dbReference>
<dbReference type="InterPro" id="IPR019266">
    <property type="entry name" value="Ribosomal_mS27"/>
</dbReference>
<evidence type="ECO:0000313" key="3">
    <source>
        <dbReference type="EMBL" id="EFX81888.1"/>
    </source>
</evidence>
<dbReference type="eggNOG" id="KOG4570">
    <property type="taxonomic scope" value="Eukaryota"/>
</dbReference>
<dbReference type="Pfam" id="PF10037">
    <property type="entry name" value="MRP-S27"/>
    <property type="match status" value="1"/>
</dbReference>
<keyword evidence="2" id="KW-0175">Coiled coil</keyword>
<comment type="subcellular location">
    <subcellularLocation>
        <location evidence="1">Mitochondrion</location>
    </subcellularLocation>
</comment>
<keyword evidence="4" id="KW-1185">Reference proteome</keyword>
<reference evidence="3 4" key="1">
    <citation type="journal article" date="2011" name="Science">
        <title>The ecoresponsive genome of Daphnia pulex.</title>
        <authorList>
            <person name="Colbourne J.K."/>
            <person name="Pfrender M.E."/>
            <person name="Gilbert D."/>
            <person name="Thomas W.K."/>
            <person name="Tucker A."/>
            <person name="Oakley T.H."/>
            <person name="Tokishita S."/>
            <person name="Aerts A."/>
            <person name="Arnold G.J."/>
            <person name="Basu M.K."/>
            <person name="Bauer D.J."/>
            <person name="Caceres C.E."/>
            <person name="Carmel L."/>
            <person name="Casola C."/>
            <person name="Choi J.H."/>
            <person name="Detter J.C."/>
            <person name="Dong Q."/>
            <person name="Dusheyko S."/>
            <person name="Eads B.D."/>
            <person name="Frohlich T."/>
            <person name="Geiler-Samerotte K.A."/>
            <person name="Gerlach D."/>
            <person name="Hatcher P."/>
            <person name="Jogdeo S."/>
            <person name="Krijgsveld J."/>
            <person name="Kriventseva E.V."/>
            <person name="Kultz D."/>
            <person name="Laforsch C."/>
            <person name="Lindquist E."/>
            <person name="Lopez J."/>
            <person name="Manak J.R."/>
            <person name="Muller J."/>
            <person name="Pangilinan J."/>
            <person name="Patwardhan R.P."/>
            <person name="Pitluck S."/>
            <person name="Pritham E.J."/>
            <person name="Rechtsteiner A."/>
            <person name="Rho M."/>
            <person name="Rogozin I.B."/>
            <person name="Sakarya O."/>
            <person name="Salamov A."/>
            <person name="Schaack S."/>
            <person name="Shapiro H."/>
            <person name="Shiga Y."/>
            <person name="Skalitzky C."/>
            <person name="Smith Z."/>
            <person name="Souvorov A."/>
            <person name="Sung W."/>
            <person name="Tang Z."/>
            <person name="Tsuchiya D."/>
            <person name="Tu H."/>
            <person name="Vos H."/>
            <person name="Wang M."/>
            <person name="Wolf Y.I."/>
            <person name="Yamagata H."/>
            <person name="Yamada T."/>
            <person name="Ye Y."/>
            <person name="Shaw J.R."/>
            <person name="Andrews J."/>
            <person name="Crease T.J."/>
            <person name="Tang H."/>
            <person name="Lucas S.M."/>
            <person name="Robertson H.M."/>
            <person name="Bork P."/>
            <person name="Koonin E.V."/>
            <person name="Zdobnov E.M."/>
            <person name="Grigoriev I.V."/>
            <person name="Lynch M."/>
            <person name="Boore J.L."/>
        </authorList>
    </citation>
    <scope>NUCLEOTIDE SEQUENCE [LARGE SCALE GENOMIC DNA]</scope>
</reference>
<dbReference type="HOGENOM" id="CLU_034411_0_0_1"/>
<evidence type="ECO:0000256" key="2">
    <source>
        <dbReference type="SAM" id="Coils"/>
    </source>
</evidence>
<evidence type="ECO:0000256" key="1">
    <source>
        <dbReference type="ARBA" id="ARBA00004173"/>
    </source>
</evidence>
<feature type="coiled-coil region" evidence="2">
    <location>
        <begin position="351"/>
        <end position="402"/>
    </location>
</feature>
<proteinExistence type="predicted"/>
<dbReference type="InterPro" id="IPR034913">
    <property type="entry name" value="mS27/PTCD2"/>
</dbReference>
<evidence type="ECO:0000313" key="4">
    <source>
        <dbReference type="Proteomes" id="UP000000305"/>
    </source>
</evidence>
<protein>
    <recommendedName>
        <fullName evidence="5">28S ribosomal protein S27, mitochondrial</fullName>
    </recommendedName>
</protein>
<dbReference type="KEGG" id="dpx:DAPPUDRAFT_302783"/>
<organism evidence="3 4">
    <name type="scientific">Daphnia pulex</name>
    <name type="common">Water flea</name>
    <dbReference type="NCBI Taxonomy" id="6669"/>
    <lineage>
        <taxon>Eukaryota</taxon>
        <taxon>Metazoa</taxon>
        <taxon>Ecdysozoa</taxon>
        <taxon>Arthropoda</taxon>
        <taxon>Crustacea</taxon>
        <taxon>Branchiopoda</taxon>
        <taxon>Diplostraca</taxon>
        <taxon>Cladocera</taxon>
        <taxon>Anomopoda</taxon>
        <taxon>Daphniidae</taxon>
        <taxon>Daphnia</taxon>
    </lineage>
</organism>
<dbReference type="EMBL" id="GL732541">
    <property type="protein sequence ID" value="EFX81888.1"/>
    <property type="molecule type" value="Genomic_DNA"/>
</dbReference>
<dbReference type="STRING" id="6669.E9GES7"/>
<dbReference type="AlphaFoldDB" id="E9GES7"/>
<accession>E9GES7</accession>
<name>E9GES7_DAPPU</name>
<dbReference type="InParanoid" id="E9GES7"/>
<dbReference type="Proteomes" id="UP000000305">
    <property type="component" value="Unassembled WGS sequence"/>
</dbReference>
<dbReference type="PANTHER" id="PTHR21393:SF0">
    <property type="entry name" value="SMALL RIBOSOMAL SUBUNIT PROTEIN MS27"/>
    <property type="match status" value="1"/>
</dbReference>